<feature type="domain" description="STAS" evidence="3">
    <location>
        <begin position="9"/>
        <end position="120"/>
    </location>
</feature>
<evidence type="ECO:0000256" key="1">
    <source>
        <dbReference type="ARBA" id="ARBA00009013"/>
    </source>
</evidence>
<dbReference type="InterPro" id="IPR003658">
    <property type="entry name" value="Anti-sigma_ant"/>
</dbReference>
<accession>A0ABW5GXM5</accession>
<dbReference type="Gene3D" id="3.30.750.24">
    <property type="entry name" value="STAS domain"/>
    <property type="match status" value="1"/>
</dbReference>
<comment type="similarity">
    <text evidence="1 2">Belongs to the anti-sigma-factor antagonist family.</text>
</comment>
<dbReference type="EMBL" id="JBHUKU010000033">
    <property type="protein sequence ID" value="MFD2465576.1"/>
    <property type="molecule type" value="Genomic_DNA"/>
</dbReference>
<dbReference type="PANTHER" id="PTHR33495">
    <property type="entry name" value="ANTI-SIGMA FACTOR ANTAGONIST TM_1081-RELATED-RELATED"/>
    <property type="match status" value="1"/>
</dbReference>
<dbReference type="PROSITE" id="PS50801">
    <property type="entry name" value="STAS"/>
    <property type="match status" value="1"/>
</dbReference>
<protein>
    <recommendedName>
        <fullName evidence="2">Anti-sigma factor antagonist</fullName>
    </recommendedName>
</protein>
<evidence type="ECO:0000313" key="5">
    <source>
        <dbReference type="Proteomes" id="UP001597419"/>
    </source>
</evidence>
<dbReference type="Proteomes" id="UP001597419">
    <property type="component" value="Unassembled WGS sequence"/>
</dbReference>
<reference evidence="5" key="1">
    <citation type="journal article" date="2019" name="Int. J. Syst. Evol. Microbiol.">
        <title>The Global Catalogue of Microorganisms (GCM) 10K type strain sequencing project: providing services to taxonomists for standard genome sequencing and annotation.</title>
        <authorList>
            <consortium name="The Broad Institute Genomics Platform"/>
            <consortium name="The Broad Institute Genome Sequencing Center for Infectious Disease"/>
            <person name="Wu L."/>
            <person name="Ma J."/>
        </authorList>
    </citation>
    <scope>NUCLEOTIDE SEQUENCE [LARGE SCALE GENOMIC DNA]</scope>
    <source>
        <strain evidence="5">CGMCC 4.7643</strain>
    </source>
</reference>
<dbReference type="InterPro" id="IPR036513">
    <property type="entry name" value="STAS_dom_sf"/>
</dbReference>
<dbReference type="CDD" id="cd07043">
    <property type="entry name" value="STAS_anti-anti-sigma_factors"/>
    <property type="match status" value="1"/>
</dbReference>
<keyword evidence="5" id="KW-1185">Reference proteome</keyword>
<evidence type="ECO:0000259" key="3">
    <source>
        <dbReference type="PROSITE" id="PS50801"/>
    </source>
</evidence>
<dbReference type="InterPro" id="IPR002645">
    <property type="entry name" value="STAS_dom"/>
</dbReference>
<gene>
    <name evidence="4" type="ORF">ACFSYJ_43695</name>
</gene>
<evidence type="ECO:0000313" key="4">
    <source>
        <dbReference type="EMBL" id="MFD2465576.1"/>
    </source>
</evidence>
<comment type="caution">
    <text evidence="4">The sequence shown here is derived from an EMBL/GenBank/DDBJ whole genome shotgun (WGS) entry which is preliminary data.</text>
</comment>
<dbReference type="Pfam" id="PF01740">
    <property type="entry name" value="STAS"/>
    <property type="match status" value="1"/>
</dbReference>
<proteinExistence type="inferred from homology"/>
<dbReference type="PANTHER" id="PTHR33495:SF2">
    <property type="entry name" value="ANTI-SIGMA FACTOR ANTAGONIST TM_1081-RELATED"/>
    <property type="match status" value="1"/>
</dbReference>
<sequence length="130" mass="14024">MSGPMFAGLFVNTERVDDAAEVTLVGEFDLESVAPVTEALTATLAPPPPRLVLIDLSNLTFISGTGVSTLLGALAEAIYRGADLRLYGPRHRIVRRAMAVTGADHLLRIYPTHADAVRDTARLTTWPGRR</sequence>
<organism evidence="4 5">
    <name type="scientific">Amycolatopsis samaneae</name>
    <dbReference type="NCBI Taxonomy" id="664691"/>
    <lineage>
        <taxon>Bacteria</taxon>
        <taxon>Bacillati</taxon>
        <taxon>Actinomycetota</taxon>
        <taxon>Actinomycetes</taxon>
        <taxon>Pseudonocardiales</taxon>
        <taxon>Pseudonocardiaceae</taxon>
        <taxon>Amycolatopsis</taxon>
    </lineage>
</organism>
<dbReference type="NCBIfam" id="TIGR00377">
    <property type="entry name" value="ant_ant_sig"/>
    <property type="match status" value="1"/>
</dbReference>
<name>A0ABW5GXM5_9PSEU</name>
<evidence type="ECO:0000256" key="2">
    <source>
        <dbReference type="RuleBase" id="RU003749"/>
    </source>
</evidence>
<dbReference type="SUPFAM" id="SSF52091">
    <property type="entry name" value="SpoIIaa-like"/>
    <property type="match status" value="1"/>
</dbReference>
<dbReference type="RefSeq" id="WP_345406821.1">
    <property type="nucleotide sequence ID" value="NZ_BAABHG010000021.1"/>
</dbReference>